<proteinExistence type="predicted"/>
<evidence type="ECO:0000313" key="4">
    <source>
        <dbReference type="Proteomes" id="UP001143810"/>
    </source>
</evidence>
<dbReference type="Proteomes" id="UP001143192">
    <property type="component" value="Unassembled WGS sequence"/>
</dbReference>
<dbReference type="Gene3D" id="2.60.40.10">
    <property type="entry name" value="Immunoglobulins"/>
    <property type="match status" value="1"/>
</dbReference>
<dbReference type="PANTHER" id="PTHR37833:SF1">
    <property type="entry name" value="SIGNAL PEPTIDE PROTEIN"/>
    <property type="match status" value="1"/>
</dbReference>
<sequence length="294" mass="33653">MKILKHIRFFLILLVFYSCSGNKKEAIGSMVREWIGKKILFPENTLFITYDGKDSVDFLSMKSDYRIVTYVNSEACFSCTLRLPFWKEFIMEVDSVSLDKNIPILFYFDPPNKSDLYILLKRYNFMYPICIDEEDCLNKLNHFPTDMAFQTFLLDSDNKVLAIGNPINPQVKELYLNIIQGKQLGRENKSKHIITKVSIDRSSVSMGSFDWQEEQKSAFTLKNTGDKPLVIQDVTTSCGCTTVAYSKEPLQPGGATTLEVVYKAERPEHFDKTITLYCNTDNSPLTLKISGDAK</sequence>
<dbReference type="PROSITE" id="PS51257">
    <property type="entry name" value="PROKAR_LIPOPROTEIN"/>
    <property type="match status" value="1"/>
</dbReference>
<dbReference type="Pfam" id="PF07610">
    <property type="entry name" value="DUF1573"/>
    <property type="match status" value="1"/>
</dbReference>
<evidence type="ECO:0000313" key="2">
    <source>
        <dbReference type="EMBL" id="MCR6506798.1"/>
    </source>
</evidence>
<comment type="caution">
    <text evidence="2">The sequence shown here is derived from an EMBL/GenBank/DDBJ whole genome shotgun (WGS) entry which is preliminary data.</text>
</comment>
<keyword evidence="3" id="KW-1185">Reference proteome</keyword>
<gene>
    <name evidence="2" type="ORF">M1B78_01085</name>
    <name evidence="1" type="ORF">M1B79_00570</name>
</gene>
<protein>
    <submittedName>
        <fullName evidence="2">DUF1573 domain-containing protein</fullName>
    </submittedName>
</protein>
<dbReference type="Proteomes" id="UP001143810">
    <property type="component" value="Unassembled WGS sequence"/>
</dbReference>
<dbReference type="EMBL" id="JAMZED010000001">
    <property type="protein sequence ID" value="MCR6503200.1"/>
    <property type="molecule type" value="Genomic_DNA"/>
</dbReference>
<reference evidence="2" key="2">
    <citation type="submission" date="2022-04" db="EMBL/GenBank/DDBJ databases">
        <authorList>
            <person name="Fokt H."/>
            <person name="Baines J."/>
        </authorList>
    </citation>
    <scope>NUCLEOTIDE SEQUENCE</scope>
    <source>
        <strain evidence="1">KH365_2</strain>
        <strain evidence="2">KH569_7</strain>
    </source>
</reference>
<name>A0A9X2NV79_9BACE</name>
<dbReference type="InterPro" id="IPR013783">
    <property type="entry name" value="Ig-like_fold"/>
</dbReference>
<dbReference type="PANTHER" id="PTHR37833">
    <property type="entry name" value="LIPOPROTEIN-RELATED"/>
    <property type="match status" value="1"/>
</dbReference>
<dbReference type="InterPro" id="IPR011467">
    <property type="entry name" value="DUF1573"/>
</dbReference>
<evidence type="ECO:0000313" key="3">
    <source>
        <dbReference type="Proteomes" id="UP001143192"/>
    </source>
</evidence>
<evidence type="ECO:0000313" key="1">
    <source>
        <dbReference type="EMBL" id="MCR6503200.1"/>
    </source>
</evidence>
<dbReference type="EMBL" id="JAMZEE010000002">
    <property type="protein sequence ID" value="MCR6506798.1"/>
    <property type="molecule type" value="Genomic_DNA"/>
</dbReference>
<reference evidence="2" key="1">
    <citation type="journal article" date="2022" name="Arch. Microbiol.">
        <title>Bacteroides muris sp. nov. isolated from the cecum of wild-derived house mice.</title>
        <authorList>
            <person name="Fokt H."/>
            <person name="Unni R."/>
            <person name="Repnik U."/>
            <person name="Schmitz R.A."/>
            <person name="Bramkamp M."/>
            <person name="Baines J.F."/>
            <person name="Unterweger D."/>
        </authorList>
    </citation>
    <scope>NUCLEOTIDE SEQUENCE</scope>
    <source>
        <strain evidence="1">KH365_2</strain>
        <strain evidence="2">KH569_7</strain>
    </source>
</reference>
<organism evidence="2 4">
    <name type="scientific">Bacteroides muris</name>
    <name type="common">ex Fokt et al. 2023</name>
    <dbReference type="NCBI Taxonomy" id="2937417"/>
    <lineage>
        <taxon>Bacteria</taxon>
        <taxon>Pseudomonadati</taxon>
        <taxon>Bacteroidota</taxon>
        <taxon>Bacteroidia</taxon>
        <taxon>Bacteroidales</taxon>
        <taxon>Bacteroidaceae</taxon>
        <taxon>Bacteroides</taxon>
    </lineage>
</organism>
<accession>A0A9X2NV79</accession>
<dbReference type="RefSeq" id="WP_257930372.1">
    <property type="nucleotide sequence ID" value="NZ_JAMZED010000001.1"/>
</dbReference>
<dbReference type="AlphaFoldDB" id="A0A9X2NV79"/>